<sequence length="35" mass="4089">LHKKNIKVMLYQDPSIGHIQILYQIGNARSNIRII</sequence>
<protein>
    <submittedName>
        <fullName evidence="1">Uncharacterized protein</fullName>
    </submittedName>
</protein>
<evidence type="ECO:0000313" key="1">
    <source>
        <dbReference type="EMBL" id="GAF81374.1"/>
    </source>
</evidence>
<name>X0SK28_9ZZZZ</name>
<dbReference type="AlphaFoldDB" id="X0SK28"/>
<organism evidence="1">
    <name type="scientific">marine sediment metagenome</name>
    <dbReference type="NCBI Taxonomy" id="412755"/>
    <lineage>
        <taxon>unclassified sequences</taxon>
        <taxon>metagenomes</taxon>
        <taxon>ecological metagenomes</taxon>
    </lineage>
</organism>
<comment type="caution">
    <text evidence="1">The sequence shown here is derived from an EMBL/GenBank/DDBJ whole genome shotgun (WGS) entry which is preliminary data.</text>
</comment>
<reference evidence="1" key="1">
    <citation type="journal article" date="2014" name="Front. Microbiol.">
        <title>High frequency of phylogenetically diverse reductive dehalogenase-homologous genes in deep subseafloor sedimentary metagenomes.</title>
        <authorList>
            <person name="Kawai M."/>
            <person name="Futagami T."/>
            <person name="Toyoda A."/>
            <person name="Takaki Y."/>
            <person name="Nishi S."/>
            <person name="Hori S."/>
            <person name="Arai W."/>
            <person name="Tsubouchi T."/>
            <person name="Morono Y."/>
            <person name="Uchiyama I."/>
            <person name="Ito T."/>
            <person name="Fujiyama A."/>
            <person name="Inagaki F."/>
            <person name="Takami H."/>
        </authorList>
    </citation>
    <scope>NUCLEOTIDE SEQUENCE</scope>
    <source>
        <strain evidence="1">Expedition CK06-06</strain>
    </source>
</reference>
<gene>
    <name evidence="1" type="ORF">S01H1_14096</name>
</gene>
<dbReference type="EMBL" id="BARS01007314">
    <property type="protein sequence ID" value="GAF81374.1"/>
    <property type="molecule type" value="Genomic_DNA"/>
</dbReference>
<feature type="non-terminal residue" evidence="1">
    <location>
        <position position="1"/>
    </location>
</feature>
<proteinExistence type="predicted"/>
<accession>X0SK28</accession>